<keyword evidence="1" id="KW-1185">Reference proteome</keyword>
<protein>
    <submittedName>
        <fullName evidence="2">Inactive ubiquitin carboxyl-terminal hydrolase 53</fullName>
    </submittedName>
</protein>
<reference evidence="2" key="1">
    <citation type="submission" date="2025-08" db="UniProtKB">
        <authorList>
            <consortium name="RefSeq"/>
        </authorList>
    </citation>
    <scope>IDENTIFICATION</scope>
    <source>
        <strain evidence="2">Tuebingen</strain>
        <tissue evidence="2">Fibroblasts and whole tissue</tissue>
    </source>
</reference>
<sequence length="955" mass="107475">MAWVKFFRRPGGNLGRSYQPGSMLSLAPTKGLLNEPGQNSCFLNSAVQVLWQLDIFRRSLRQLPNHHCLGDSCIFCALKGIFSQFQHSRERALPSDNLRNALAENFKDEQRFQLGFMDDAAECFENILERIHLHIAPDAETDACTSKSCITHQKFAMTQYEQSVCRSCGASSDPLPFTELVHYVSTTALCQQVLDRRDERLRPETFGELLQAASTIGDLRNCPSNCGQRIKIRRVLMNSPEIVTIGFVWDSEQSDLTEEVIRSLGPHLNLSGLFYRVTDERAKKSELLLVGMICYSSKHYCAFAYHTKSSKWVFFDDATVKEVGSKWKDVVTKCIRGHFQPLLLFYSNPDGSAVVTDETQRRNNNDSQNKSTVSGETPGTPTLGGKKFELTQENLTAFIANHGTLKPKSQPPSVFSRTSNQTSGGRGPVKMNFDPKSRIRDILRELPKEGRPLNFMKKDSDRSQIRTEAMRNRDSSSSEKPHSRSLSPPENGFRHMESRFYSSQGRGPTKTDRWPTTNNYTPHSQPQPRVPLHPPADHRSRRTDVANGYDTDSSQDSRTYGTRSRGNRQWRPMREALNVDSVINSDNTQNYQNTRRQINNYESEDLGWGRREERKPKSLMTIYEDEQRQDMGSRSSLDSEQDRVKMNANSLSIRPDNWKIQRTESGYESSDRLSSSSANLDSPVVENSIPETNFSRDLNQRRYEDSKADISTSSNVYGDHQRKAYDYPVSPVIQRGQVSRCKEMLNGSSVSPPFIKTSNSNWITSDNLEDSRKHAGLPSLPCPNPEPPLHPKPHADFGSTTLKWKENSSDSPPLPPKPQADPGSFTGKPSMWLENSSDSRMIPSDSSSRSGSSDQDAEERISRAASGSPVIPTTYFSVDACMTDTYRAKYHKRRAPLYMTADSREQTSSGESDYGEQVSPAPAETHSRAAVQASSKSAAKWNPVSVKGLDEHGFL</sequence>
<evidence type="ECO:0000313" key="2">
    <source>
        <dbReference type="RefSeq" id="XP_073763657.1"/>
    </source>
</evidence>
<name>A0AC58G1N8_DANRE</name>
<proteinExistence type="predicted"/>
<evidence type="ECO:0000313" key="1">
    <source>
        <dbReference type="Proteomes" id="UP000000437"/>
    </source>
</evidence>
<dbReference type="RefSeq" id="XP_073763657.1">
    <property type="nucleotide sequence ID" value="XM_073907556.1"/>
</dbReference>
<organism evidence="1 2">
    <name type="scientific">Danio rerio</name>
    <name type="common">Zebrafish</name>
    <name type="synonym">Brachydanio rerio</name>
    <dbReference type="NCBI Taxonomy" id="7955"/>
    <lineage>
        <taxon>Eukaryota</taxon>
        <taxon>Metazoa</taxon>
        <taxon>Chordata</taxon>
        <taxon>Craniata</taxon>
        <taxon>Vertebrata</taxon>
        <taxon>Euteleostomi</taxon>
        <taxon>Actinopterygii</taxon>
        <taxon>Neopterygii</taxon>
        <taxon>Teleostei</taxon>
        <taxon>Ostariophysi</taxon>
        <taxon>Cypriniformes</taxon>
        <taxon>Danionidae</taxon>
        <taxon>Danioninae</taxon>
        <taxon>Danio</taxon>
    </lineage>
</organism>
<gene>
    <name evidence="2" type="primary">usp53a</name>
</gene>
<keyword evidence="2" id="KW-0378">Hydrolase</keyword>
<accession>A0AC58G1N8</accession>
<dbReference type="Proteomes" id="UP000000437">
    <property type="component" value="Chromosome 7"/>
</dbReference>